<feature type="compositionally biased region" description="Basic and acidic residues" evidence="1">
    <location>
        <begin position="21"/>
        <end position="37"/>
    </location>
</feature>
<dbReference type="HOGENOM" id="CLU_2053453_0_0_1"/>
<proteinExistence type="predicted"/>
<keyword evidence="3" id="KW-1185">Reference proteome</keyword>
<dbReference type="Gramene" id="ONIVA03G06030.1">
    <property type="protein sequence ID" value="ONIVA03G06030.1"/>
    <property type="gene ID" value="ONIVA03G06030"/>
</dbReference>
<dbReference type="Proteomes" id="UP000006591">
    <property type="component" value="Chromosome 3"/>
</dbReference>
<accession>A0A0E0GHS3</accession>
<name>A0A0E0GHS3_ORYNI</name>
<evidence type="ECO:0000313" key="2">
    <source>
        <dbReference type="EnsemblPlants" id="ONIVA03G06030.1"/>
    </source>
</evidence>
<dbReference type="EnsemblPlants" id="ONIVA03G06030.1">
    <property type="protein sequence ID" value="ONIVA03G06030.1"/>
    <property type="gene ID" value="ONIVA03G06030"/>
</dbReference>
<protein>
    <submittedName>
        <fullName evidence="2">Uncharacterized protein</fullName>
    </submittedName>
</protein>
<evidence type="ECO:0000256" key="1">
    <source>
        <dbReference type="SAM" id="MobiDB-lite"/>
    </source>
</evidence>
<reference evidence="2" key="1">
    <citation type="submission" date="2015-04" db="UniProtKB">
        <authorList>
            <consortium name="EnsemblPlants"/>
        </authorList>
    </citation>
    <scope>IDENTIFICATION</scope>
    <source>
        <strain evidence="2">SL10</strain>
    </source>
</reference>
<organism evidence="2">
    <name type="scientific">Oryza nivara</name>
    <name type="common">Indian wild rice</name>
    <name type="synonym">Oryza sativa f. spontanea</name>
    <dbReference type="NCBI Taxonomy" id="4536"/>
    <lineage>
        <taxon>Eukaryota</taxon>
        <taxon>Viridiplantae</taxon>
        <taxon>Streptophyta</taxon>
        <taxon>Embryophyta</taxon>
        <taxon>Tracheophyta</taxon>
        <taxon>Spermatophyta</taxon>
        <taxon>Magnoliopsida</taxon>
        <taxon>Liliopsida</taxon>
        <taxon>Poales</taxon>
        <taxon>Poaceae</taxon>
        <taxon>BOP clade</taxon>
        <taxon>Oryzoideae</taxon>
        <taxon>Oryzeae</taxon>
        <taxon>Oryzinae</taxon>
        <taxon>Oryza</taxon>
    </lineage>
</organism>
<evidence type="ECO:0000313" key="3">
    <source>
        <dbReference type="Proteomes" id="UP000006591"/>
    </source>
</evidence>
<feature type="region of interest" description="Disordered" evidence="1">
    <location>
        <begin position="1"/>
        <end position="63"/>
    </location>
</feature>
<dbReference type="AlphaFoldDB" id="A0A0E0GHS3"/>
<reference evidence="2" key="2">
    <citation type="submission" date="2018-04" db="EMBL/GenBank/DDBJ databases">
        <title>OnivRS2 (Oryza nivara Reference Sequence Version 2).</title>
        <authorList>
            <person name="Zhang J."/>
            <person name="Kudrna D."/>
            <person name="Lee S."/>
            <person name="Talag J."/>
            <person name="Rajasekar S."/>
            <person name="Welchert J."/>
            <person name="Hsing Y.-I."/>
            <person name="Wing R.A."/>
        </authorList>
    </citation>
    <scope>NUCLEOTIDE SEQUENCE [LARGE SCALE GENOMIC DNA]</scope>
    <source>
        <strain evidence="2">SL10</strain>
    </source>
</reference>
<sequence>MGLNRAKISGLVSSNKTTKSRGGEDARKEERGGRRWPQEACDDAVVHKNTQRRGENARNSMYPMKHMNIPLGGTVKENKWPWAWPCSKIGSLPNNQNMTHAIHLREKEKSPALTVSIGDK</sequence>